<keyword evidence="3" id="KW-1185">Reference proteome</keyword>
<feature type="transmembrane region" description="Helical" evidence="1">
    <location>
        <begin position="111"/>
        <end position="133"/>
    </location>
</feature>
<evidence type="ECO:0000313" key="3">
    <source>
        <dbReference type="Proteomes" id="UP001479520"/>
    </source>
</evidence>
<organism evidence="2 3">
    <name type="scientific">Azonexus hydrophilus</name>
    <dbReference type="NCBI Taxonomy" id="418702"/>
    <lineage>
        <taxon>Bacteria</taxon>
        <taxon>Pseudomonadati</taxon>
        <taxon>Pseudomonadota</taxon>
        <taxon>Betaproteobacteria</taxon>
        <taxon>Rhodocyclales</taxon>
        <taxon>Azonexaceae</taxon>
        <taxon>Azonexus</taxon>
    </lineage>
</organism>
<name>A0ABZ2XE43_9RHOO</name>
<feature type="transmembrane region" description="Helical" evidence="1">
    <location>
        <begin position="58"/>
        <end position="76"/>
    </location>
</feature>
<sequence length="178" mass="19084">MKYRMYRSAHTVLTGLTTPSRHSLAMISLVAFGVPQRIIWGGYFLLVSMVVAAGDSLYTAYLYPVIAPIVALEICSWRKLRSFYLSGVAVVIYLTLVSYLSINWFSANPEGFLVVGHLLSLPGLVIGAIALSLQDRPTYGPAASILLGATGASIGFLLAQGVVCNTVMYCGALSPAFK</sequence>
<keyword evidence="1" id="KW-0472">Membrane</keyword>
<dbReference type="Proteomes" id="UP001479520">
    <property type="component" value="Chromosome"/>
</dbReference>
<feature type="transmembrane region" description="Helical" evidence="1">
    <location>
        <begin position="83"/>
        <end position="105"/>
    </location>
</feature>
<accession>A0ABZ2XE43</accession>
<evidence type="ECO:0000256" key="1">
    <source>
        <dbReference type="SAM" id="Phobius"/>
    </source>
</evidence>
<proteinExistence type="predicted"/>
<protein>
    <submittedName>
        <fullName evidence="2">Uncharacterized protein</fullName>
    </submittedName>
</protein>
<keyword evidence="1" id="KW-0812">Transmembrane</keyword>
<dbReference type="RefSeq" id="WP_157272510.1">
    <property type="nucleotide sequence ID" value="NZ_CALFBA010000140.1"/>
</dbReference>
<keyword evidence="1" id="KW-1133">Transmembrane helix</keyword>
<reference evidence="2 3" key="1">
    <citation type="submission" date="2024-04" db="EMBL/GenBank/DDBJ databases">
        <title>Dissimilatory iodate-reducing microorganisms contribute to the enrichment of iodine in groundwater.</title>
        <authorList>
            <person name="Jiang Z."/>
        </authorList>
    </citation>
    <scope>NUCLEOTIDE SEQUENCE [LARGE SCALE GENOMIC DNA]</scope>
    <source>
        <strain evidence="2 3">NCP973</strain>
    </source>
</reference>
<dbReference type="EMBL" id="CP151406">
    <property type="protein sequence ID" value="WZJ20821.1"/>
    <property type="molecule type" value="Genomic_DNA"/>
</dbReference>
<feature type="transmembrane region" description="Helical" evidence="1">
    <location>
        <begin position="145"/>
        <end position="169"/>
    </location>
</feature>
<gene>
    <name evidence="2" type="ORF">AADV58_12820</name>
</gene>
<feature type="transmembrane region" description="Helical" evidence="1">
    <location>
        <begin position="24"/>
        <end position="46"/>
    </location>
</feature>
<evidence type="ECO:0000313" key="2">
    <source>
        <dbReference type="EMBL" id="WZJ20821.1"/>
    </source>
</evidence>